<reference evidence="2 3" key="1">
    <citation type="submission" date="2024-04" db="EMBL/GenBank/DDBJ databases">
        <authorList>
            <person name="Rising A."/>
            <person name="Reimegard J."/>
            <person name="Sonavane S."/>
            <person name="Akerstrom W."/>
            <person name="Nylinder S."/>
            <person name="Hedman E."/>
            <person name="Kallberg Y."/>
        </authorList>
    </citation>
    <scope>NUCLEOTIDE SEQUENCE [LARGE SCALE GENOMIC DNA]</scope>
</reference>
<evidence type="ECO:0000313" key="3">
    <source>
        <dbReference type="Proteomes" id="UP001497382"/>
    </source>
</evidence>
<gene>
    <name evidence="2" type="ORF">LARSCL_LOCUS22374</name>
</gene>
<dbReference type="Gene3D" id="3.30.710.10">
    <property type="entry name" value="Potassium Channel Kv1.1, Chain A"/>
    <property type="match status" value="2"/>
</dbReference>
<protein>
    <recommendedName>
        <fullName evidence="1">BTB domain-containing protein</fullName>
    </recommendedName>
</protein>
<dbReference type="PROSITE" id="PS50097">
    <property type="entry name" value="BTB"/>
    <property type="match status" value="1"/>
</dbReference>
<dbReference type="PANTHER" id="PTHR24413">
    <property type="entry name" value="SPECKLE-TYPE POZ PROTEIN"/>
    <property type="match status" value="1"/>
</dbReference>
<feature type="domain" description="BTB" evidence="1">
    <location>
        <begin position="466"/>
        <end position="521"/>
    </location>
</feature>
<accession>A0AAV2BZA0</accession>
<sequence>MEGSVQSCYFQWDIHNPFLPLRRLEASFYLGSPSAKHWKAILQPIARGDDYRDLSFILEYDASMNGRTDYVADSVMVFIYLKDVSIAKKKAHNFHFGRHNGFQFHLPAKVVVPVQTEPHHLIIRIDLCLPGIAASNEERSGLIFKDKDLKSLSEDLKRLLVNEEYTNMELLSRDGSLPLRVHSYIIEARWTNFFKKHQFGERIRRISDTRNIIQTEISHTLLKGILVYIYSGELDANFPDWKDAASTAELFEVIHFYELLHLYNVFVKNEIQQQRVTKTPVLIQSHTFLLKIVDGRPVDKAILCWTVYPNPESKFSIQIEMENKEDRWLRYLLLSNSPSRIYAEVNFQLEMADDNSSENFSPLHVGEYTIPPNKGVKSDPIAFMRSPEILDRPGARFLLHCFLHVTDGTTIEQVQSVGDETLQDKKERFNVLSDHMHELNQRREYWDMKIVSKPAYSTDSCIEEFVHKGILKARLPYWQAILENFTENDRVIPAEATSTLDSLTLPKILDYVYTGKVSRIPEFYHESIRKFAVDAEFSALFDFIFDHPASSKRVFGQDEFRY</sequence>
<evidence type="ECO:0000313" key="2">
    <source>
        <dbReference type="EMBL" id="CAL1301202.1"/>
    </source>
</evidence>
<comment type="caution">
    <text evidence="2">The sequence shown here is derived from an EMBL/GenBank/DDBJ whole genome shotgun (WGS) entry which is preliminary data.</text>
</comment>
<name>A0AAV2BZA0_9ARAC</name>
<dbReference type="EMBL" id="CAXIEN010000634">
    <property type="protein sequence ID" value="CAL1301202.1"/>
    <property type="molecule type" value="Genomic_DNA"/>
</dbReference>
<proteinExistence type="predicted"/>
<organism evidence="2 3">
    <name type="scientific">Larinioides sclopetarius</name>
    <dbReference type="NCBI Taxonomy" id="280406"/>
    <lineage>
        <taxon>Eukaryota</taxon>
        <taxon>Metazoa</taxon>
        <taxon>Ecdysozoa</taxon>
        <taxon>Arthropoda</taxon>
        <taxon>Chelicerata</taxon>
        <taxon>Arachnida</taxon>
        <taxon>Araneae</taxon>
        <taxon>Araneomorphae</taxon>
        <taxon>Entelegynae</taxon>
        <taxon>Araneoidea</taxon>
        <taxon>Araneidae</taxon>
        <taxon>Larinioides</taxon>
    </lineage>
</organism>
<keyword evidence="3" id="KW-1185">Reference proteome</keyword>
<dbReference type="SUPFAM" id="SSF54695">
    <property type="entry name" value="POZ domain"/>
    <property type="match status" value="2"/>
</dbReference>
<evidence type="ECO:0000259" key="1">
    <source>
        <dbReference type="PROSITE" id="PS50097"/>
    </source>
</evidence>
<dbReference type="InterPro" id="IPR011333">
    <property type="entry name" value="SKP1/BTB/POZ_sf"/>
</dbReference>
<dbReference type="Proteomes" id="UP001497382">
    <property type="component" value="Unassembled WGS sequence"/>
</dbReference>
<dbReference type="InterPro" id="IPR000210">
    <property type="entry name" value="BTB/POZ_dom"/>
</dbReference>
<dbReference type="AlphaFoldDB" id="A0AAV2BZA0"/>